<name>A0A5D0RDY4_9FLAO</name>
<dbReference type="OrthoDB" id="1122055at2"/>
<dbReference type="AlphaFoldDB" id="A0A5D0RDY4"/>
<organism evidence="1 2">
    <name type="scientific">Bizionia myxarmorum</name>
    <dbReference type="NCBI Taxonomy" id="291186"/>
    <lineage>
        <taxon>Bacteria</taxon>
        <taxon>Pseudomonadati</taxon>
        <taxon>Bacteroidota</taxon>
        <taxon>Flavobacteriia</taxon>
        <taxon>Flavobacteriales</taxon>
        <taxon>Flavobacteriaceae</taxon>
        <taxon>Bizionia</taxon>
    </lineage>
</organism>
<comment type="caution">
    <text evidence="1">The sequence shown here is derived from an EMBL/GenBank/DDBJ whole genome shotgun (WGS) entry which is preliminary data.</text>
</comment>
<accession>A0A5D0RDY4</accession>
<dbReference type="EMBL" id="VSKK01000001">
    <property type="protein sequence ID" value="TYB79161.1"/>
    <property type="molecule type" value="Genomic_DNA"/>
</dbReference>
<reference evidence="1 2" key="1">
    <citation type="submission" date="2019-08" db="EMBL/GenBank/DDBJ databases">
        <title>Genomes of Antarctic Bizionia species.</title>
        <authorList>
            <person name="Bowman J.P."/>
        </authorList>
    </citation>
    <scope>NUCLEOTIDE SEQUENCE [LARGE SCALE GENOMIC DNA]</scope>
    <source>
        <strain evidence="1 2">ADA-4</strain>
    </source>
</reference>
<gene>
    <name evidence="1" type="ORF">ES674_05140</name>
</gene>
<protein>
    <submittedName>
        <fullName evidence="1">Uncharacterized protein</fullName>
    </submittedName>
</protein>
<evidence type="ECO:0000313" key="2">
    <source>
        <dbReference type="Proteomes" id="UP000323720"/>
    </source>
</evidence>
<evidence type="ECO:0000313" key="1">
    <source>
        <dbReference type="EMBL" id="TYB79161.1"/>
    </source>
</evidence>
<dbReference type="RefSeq" id="WP_148402898.1">
    <property type="nucleotide sequence ID" value="NZ_VSKK01000001.1"/>
</dbReference>
<sequence>MTYKYSICHPEKENIEYINRPILGNEVAEIAKNYPWIEKLKFSESINPEDMHYSPSIDFTCIENGKSFGLTANFDKNENLEFSLWYKRPKIVKVLFVLLGEKEKMVVDDIWSINFEKSLKYLEHFVNENYLIIEELYKK</sequence>
<proteinExistence type="predicted"/>
<keyword evidence="2" id="KW-1185">Reference proteome</keyword>
<dbReference type="Proteomes" id="UP000323720">
    <property type="component" value="Unassembled WGS sequence"/>
</dbReference>